<evidence type="ECO:0000256" key="1">
    <source>
        <dbReference type="ARBA" id="ARBA00007261"/>
    </source>
</evidence>
<dbReference type="EMBL" id="CP071382">
    <property type="protein sequence ID" value="QSV46819.1"/>
    <property type="molecule type" value="Genomic_DNA"/>
</dbReference>
<dbReference type="Pfam" id="PF00675">
    <property type="entry name" value="Peptidase_M16"/>
    <property type="match status" value="1"/>
</dbReference>
<dbReference type="SUPFAM" id="SSF63411">
    <property type="entry name" value="LuxS/MPP-like metallohydrolase"/>
    <property type="match status" value="2"/>
</dbReference>
<name>A0ABX7Q644_9BACT</name>
<evidence type="ECO:0000259" key="3">
    <source>
        <dbReference type="Pfam" id="PF05193"/>
    </source>
</evidence>
<protein>
    <submittedName>
        <fullName evidence="4">Insulinase family protein</fullName>
    </submittedName>
</protein>
<dbReference type="Pfam" id="PF05193">
    <property type="entry name" value="Peptidase_M16_C"/>
    <property type="match status" value="1"/>
</dbReference>
<dbReference type="PANTHER" id="PTHR11851">
    <property type="entry name" value="METALLOPROTEASE"/>
    <property type="match status" value="1"/>
</dbReference>
<comment type="similarity">
    <text evidence="1">Belongs to the peptidase M16 family.</text>
</comment>
<dbReference type="InterPro" id="IPR007863">
    <property type="entry name" value="Peptidase_M16_C"/>
</dbReference>
<dbReference type="Proteomes" id="UP000663651">
    <property type="component" value="Chromosome"/>
</dbReference>
<accession>A0ABX7Q644</accession>
<dbReference type="InterPro" id="IPR011249">
    <property type="entry name" value="Metalloenz_LuxS/M16"/>
</dbReference>
<sequence>MTTITPHLTTLPNGLRVVAVEMPHLNSAEIAVYLKVGGRHDSRDKAGLAHFLEHMIFRGNAEHPSSLELEADFEAIGGCINAATDAETTCYYTRVHPSHVAEGLRLLSVMLLSPALSGIEIEKKIITEEALEDINEQGEEVNPDNLASRLLWPGHGIGMPTIGYLDTIAGLTEEDLRDHMARHYVPENAVVVAAGQISPDEVFTAVSHAFAGWSGSSPPCQEPVCENQEAPGAIFVKDSDSQVNLQIAFRSFPRQDGRLAAARLMRRILTGGGCSRLHLSLRERLGIVYSVDAQLAAYDDTGCFAIELATAPENLSVAVAEVLRETLRLATEPVGENELGRVRQGYFFDLDYSRDSTFDMQVRYGWGELMEMMRSIEEDQAEAGAVDAAAVMATARELFSPARLNLVAVGPVKAAVKREIAAIIKRYEADFRELS</sequence>
<feature type="domain" description="Peptidase M16 C-terminal" evidence="3">
    <location>
        <begin position="171"/>
        <end position="345"/>
    </location>
</feature>
<keyword evidence="5" id="KW-1185">Reference proteome</keyword>
<dbReference type="Gene3D" id="3.30.830.10">
    <property type="entry name" value="Metalloenzyme, LuxS/M16 peptidase-like"/>
    <property type="match status" value="2"/>
</dbReference>
<feature type="domain" description="Peptidase M16 N-terminal" evidence="2">
    <location>
        <begin position="16"/>
        <end position="149"/>
    </location>
</feature>
<dbReference type="InterPro" id="IPR011765">
    <property type="entry name" value="Pept_M16_N"/>
</dbReference>
<dbReference type="InterPro" id="IPR050361">
    <property type="entry name" value="MPP/UQCRC_Complex"/>
</dbReference>
<gene>
    <name evidence="4" type="ORF">JZM60_06000</name>
</gene>
<dbReference type="RefSeq" id="WP_207164597.1">
    <property type="nucleotide sequence ID" value="NZ_CP071382.1"/>
</dbReference>
<dbReference type="PANTHER" id="PTHR11851:SF49">
    <property type="entry name" value="MITOCHONDRIAL-PROCESSING PEPTIDASE SUBUNIT ALPHA"/>
    <property type="match status" value="1"/>
</dbReference>
<proteinExistence type="inferred from homology"/>
<evidence type="ECO:0000313" key="4">
    <source>
        <dbReference type="EMBL" id="QSV46819.1"/>
    </source>
</evidence>
<evidence type="ECO:0000313" key="5">
    <source>
        <dbReference type="Proteomes" id="UP000663651"/>
    </source>
</evidence>
<organism evidence="4 5">
    <name type="scientific">Geobacter benzoatilyticus</name>
    <dbReference type="NCBI Taxonomy" id="2815309"/>
    <lineage>
        <taxon>Bacteria</taxon>
        <taxon>Pseudomonadati</taxon>
        <taxon>Thermodesulfobacteriota</taxon>
        <taxon>Desulfuromonadia</taxon>
        <taxon>Geobacterales</taxon>
        <taxon>Geobacteraceae</taxon>
        <taxon>Geobacter</taxon>
    </lineage>
</organism>
<evidence type="ECO:0000259" key="2">
    <source>
        <dbReference type="Pfam" id="PF00675"/>
    </source>
</evidence>
<reference evidence="4 5" key="1">
    <citation type="submission" date="2021-03" db="EMBL/GenBank/DDBJ databases">
        <title>Geobacter metallireducens gen. nov. sp. nov., a microorganism capable of coupling the complete oxidation of organic compounds to the reduction of iron and other metals.</title>
        <authorList>
            <person name="Li Y."/>
        </authorList>
    </citation>
    <scope>NUCLEOTIDE SEQUENCE [LARGE SCALE GENOMIC DNA]</scope>
    <source>
        <strain evidence="4 5">Jerry-YX</strain>
    </source>
</reference>